<accession>A0A1T5BGI4</accession>
<evidence type="ECO:0000256" key="6">
    <source>
        <dbReference type="SAM" id="SignalP"/>
    </source>
</evidence>
<dbReference type="InterPro" id="IPR000209">
    <property type="entry name" value="Peptidase_S8/S53_dom"/>
</dbReference>
<proteinExistence type="inferred from homology"/>
<keyword evidence="10" id="KW-1185">Reference proteome</keyword>
<evidence type="ECO:0000256" key="1">
    <source>
        <dbReference type="ARBA" id="ARBA00011073"/>
    </source>
</evidence>
<dbReference type="PANTHER" id="PTHR43806:SF11">
    <property type="entry name" value="CEREVISIN-RELATED"/>
    <property type="match status" value="1"/>
</dbReference>
<keyword evidence="2 5" id="KW-0645">Protease</keyword>
<feature type="active site" description="Charge relay system" evidence="5">
    <location>
        <position position="184"/>
    </location>
</feature>
<dbReference type="AlphaFoldDB" id="A0A1T5BGI4"/>
<feature type="domain" description="Secretion system C-terminal sorting" evidence="8">
    <location>
        <begin position="857"/>
        <end position="932"/>
    </location>
</feature>
<dbReference type="PRINTS" id="PR00723">
    <property type="entry name" value="SUBTILISIN"/>
</dbReference>
<dbReference type="PROSITE" id="PS51892">
    <property type="entry name" value="SUBTILASE"/>
    <property type="match status" value="1"/>
</dbReference>
<dbReference type="PANTHER" id="PTHR43806">
    <property type="entry name" value="PEPTIDASE S8"/>
    <property type="match status" value="1"/>
</dbReference>
<feature type="domain" description="Peptidase S8/S53" evidence="7">
    <location>
        <begin position="176"/>
        <end position="423"/>
    </location>
</feature>
<comment type="similarity">
    <text evidence="1 5">Belongs to the peptidase S8 family.</text>
</comment>
<protein>
    <submittedName>
        <fullName evidence="9">Por secretion system C-terminal sorting domain-containing protein</fullName>
    </submittedName>
</protein>
<feature type="active site" description="Charge relay system" evidence="5">
    <location>
        <position position="228"/>
    </location>
</feature>
<dbReference type="SUPFAM" id="SSF52743">
    <property type="entry name" value="Subtilisin-like"/>
    <property type="match status" value="1"/>
</dbReference>
<evidence type="ECO:0000259" key="8">
    <source>
        <dbReference type="Pfam" id="PF18962"/>
    </source>
</evidence>
<keyword evidence="3 5" id="KW-0378">Hydrolase</keyword>
<sequence>MRRLLLLICCFLGLTVYGQSNLTSSPRTFKLPNGVGANDFLPNTVIIKFRDGSSINQIRAATTTLTSNSLNITTADLKDVKQLFKATVQSANWPQQTYDPSSSIGLDRIYEFRFSGSNAIEKVINEILENPIVEYAEPSYIYHTSYIPSDQFYNSSQNYLRQIKADLAWNVIRNSSGIIIAIVDSGSDLDHEDLRPNIILPGKDLVGASYTTMIEDNDPDVKSDSTDHGVRVSGLASAVSDNGIGISSVAFNARLLIVKAGADNNATAIYRGYEGIKYAADNGANIINCSWGGPAGGAYGQDVINYAIAKGCLVIAAAGNEGSIEPEYPAVYQGVMAVTSVDNLDKKSSFSNYGSHVSISAPGETFSTGNRNNYTIARGTSFSVPLVSGTAALVKTRFPNFDMSQVKEQIRVTSDNIDAGNLNFVGLIGKGRLNVFRAVTESPPSVRHQKITLIDKSRGSIPPGDTLRIFFDLKNFLSPVSGLVVRLSSDNPDVQVIDEQVNVSSLGTLQTQAMVGAFRVFIKPGVSDNEDVIFKLTYTAAGGYNDAESFTIRVALDYLNISVNKIGTTISSNGRIGFSGPEGTKGLGFTYMNEQLLFEASLMIGSSPTKVSNNARNDKGGTDEHFVKKVRVGKLEDSQSAFKAQSEFEDSANPSRVNVGVKHTQTAFASAPDDKYTIAEYEIRNTSTATISGLYAGILTDWDVDPSSRDVTRFDPLNRLGMVFPKTGTGKFAGVKLLTSEFAPSYYPMSDQIVGDPSQSGGGLSISEKYESLSSGIKATTLGENTPNGIDVMFVSGYGPLTIPVNGSVKVAFALLAGDNLTDLQASALAAQKKYNEVIQPGPVIPQDDFILEQNSPNPTVGLTTINFSIPEPGMTSIILYSITGQQVRELVNSSLPKGNYTINLDSSGLEAGIYVYRMKFKAKEKALKLIVAK</sequence>
<organism evidence="9 10">
    <name type="scientific">Daejeonella lutea</name>
    <dbReference type="NCBI Taxonomy" id="572036"/>
    <lineage>
        <taxon>Bacteria</taxon>
        <taxon>Pseudomonadati</taxon>
        <taxon>Bacteroidota</taxon>
        <taxon>Sphingobacteriia</taxon>
        <taxon>Sphingobacteriales</taxon>
        <taxon>Sphingobacteriaceae</taxon>
        <taxon>Daejeonella</taxon>
    </lineage>
</organism>
<name>A0A1T5BGI4_9SPHI</name>
<evidence type="ECO:0000313" key="10">
    <source>
        <dbReference type="Proteomes" id="UP000189981"/>
    </source>
</evidence>
<keyword evidence="4 5" id="KW-0720">Serine protease</keyword>
<dbReference type="STRING" id="572036.SAMN05661099_1564"/>
<dbReference type="InterPro" id="IPR036852">
    <property type="entry name" value="Peptidase_S8/S53_dom_sf"/>
</dbReference>
<evidence type="ECO:0000256" key="4">
    <source>
        <dbReference type="ARBA" id="ARBA00022825"/>
    </source>
</evidence>
<evidence type="ECO:0000259" key="7">
    <source>
        <dbReference type="Pfam" id="PF00082"/>
    </source>
</evidence>
<feature type="signal peptide" evidence="6">
    <location>
        <begin position="1"/>
        <end position="18"/>
    </location>
</feature>
<dbReference type="InterPro" id="IPR023828">
    <property type="entry name" value="Peptidase_S8_Ser-AS"/>
</dbReference>
<dbReference type="Proteomes" id="UP000189981">
    <property type="component" value="Unassembled WGS sequence"/>
</dbReference>
<dbReference type="EMBL" id="FUYR01000001">
    <property type="protein sequence ID" value="SKB46411.1"/>
    <property type="molecule type" value="Genomic_DNA"/>
</dbReference>
<dbReference type="PROSITE" id="PS00138">
    <property type="entry name" value="SUBTILASE_SER"/>
    <property type="match status" value="1"/>
</dbReference>
<dbReference type="Gene3D" id="3.40.50.200">
    <property type="entry name" value="Peptidase S8/S53 domain"/>
    <property type="match status" value="1"/>
</dbReference>
<dbReference type="InterPro" id="IPR015500">
    <property type="entry name" value="Peptidase_S8_subtilisin-rel"/>
</dbReference>
<gene>
    <name evidence="9" type="ORF">SAMN05661099_1564</name>
</gene>
<dbReference type="InterPro" id="IPR026444">
    <property type="entry name" value="Secre_tail"/>
</dbReference>
<reference evidence="10" key="1">
    <citation type="submission" date="2017-02" db="EMBL/GenBank/DDBJ databases">
        <authorList>
            <person name="Varghese N."/>
            <person name="Submissions S."/>
        </authorList>
    </citation>
    <scope>NUCLEOTIDE SEQUENCE [LARGE SCALE GENOMIC DNA]</scope>
    <source>
        <strain evidence="10">DSM 22385</strain>
    </source>
</reference>
<dbReference type="InterPro" id="IPR050131">
    <property type="entry name" value="Peptidase_S8_subtilisin-like"/>
</dbReference>
<evidence type="ECO:0000256" key="3">
    <source>
        <dbReference type="ARBA" id="ARBA00022801"/>
    </source>
</evidence>
<dbReference type="Pfam" id="PF00082">
    <property type="entry name" value="Peptidase_S8"/>
    <property type="match status" value="1"/>
</dbReference>
<dbReference type="OrthoDB" id="9813435at2"/>
<keyword evidence="6" id="KW-0732">Signal</keyword>
<dbReference type="Pfam" id="PF18962">
    <property type="entry name" value="Por_Secre_tail"/>
    <property type="match status" value="1"/>
</dbReference>
<dbReference type="GO" id="GO:0006508">
    <property type="term" value="P:proteolysis"/>
    <property type="evidence" value="ECO:0007669"/>
    <property type="project" value="UniProtKB-KW"/>
</dbReference>
<dbReference type="RefSeq" id="WP_079702027.1">
    <property type="nucleotide sequence ID" value="NZ_FUYR01000001.1"/>
</dbReference>
<evidence type="ECO:0000256" key="5">
    <source>
        <dbReference type="PROSITE-ProRule" id="PRU01240"/>
    </source>
</evidence>
<dbReference type="GO" id="GO:0004252">
    <property type="term" value="F:serine-type endopeptidase activity"/>
    <property type="evidence" value="ECO:0007669"/>
    <property type="project" value="UniProtKB-UniRule"/>
</dbReference>
<evidence type="ECO:0000313" key="9">
    <source>
        <dbReference type="EMBL" id="SKB46411.1"/>
    </source>
</evidence>
<feature type="chain" id="PRO_5012933684" evidence="6">
    <location>
        <begin position="19"/>
        <end position="934"/>
    </location>
</feature>
<evidence type="ECO:0000256" key="2">
    <source>
        <dbReference type="ARBA" id="ARBA00022670"/>
    </source>
</evidence>
<feature type="active site" description="Charge relay system" evidence="5">
    <location>
        <position position="381"/>
    </location>
</feature>
<dbReference type="NCBIfam" id="TIGR04183">
    <property type="entry name" value="Por_Secre_tail"/>
    <property type="match status" value="1"/>
</dbReference>